<evidence type="ECO:0000259" key="1">
    <source>
        <dbReference type="Pfam" id="PF24173"/>
    </source>
</evidence>
<gene>
    <name evidence="3" type="ORF">PHYEVI_LOCUS6338</name>
</gene>
<dbReference type="InterPro" id="IPR016024">
    <property type="entry name" value="ARM-type_fold"/>
</dbReference>
<dbReference type="SUPFAM" id="SSF48371">
    <property type="entry name" value="ARM repeat"/>
    <property type="match status" value="1"/>
</dbReference>
<sequence length="1031" mass="118556">MEMNFASFKAFSDLKNLCRTLIQNPKDHESIGKLNDLIKDSPKSFVKVIQPTVLSTFYPVLKSISENKHSFSSNEKQRIIDVLQSLFEKSVIENIGLFFNVYAFLLFEIYDHTEEKLLPVQEDYKFSIIECTKSLVQAVSSEIILELYTKANATKLSPMLYVAIDIAKNEQLKKLRISAIECIMCFARVYTDDDFNDIVVSKQIAEVFLFFLPGITSGLAKIALEDEKIGHKIPAVSLRAWARIVALLMQNYNSPDIISDISNLKIHPDELDVEKKHSKKFSSKKEVDEYISNGKISPKWYSETDKKLQGMIVEFKKLAHHSHEKVRLSLTELCKIILEKCLGTMPLSCSHLIEIVIALTEDEDHNISNENHVILQNLSSRFSTEKLKALLENLEEGFIEGVNSLPRKFNGIDKREQVASINLLMGYLKLFGEHKLNQVLLPANRLNNLLTTISHISELDRKSTGLIEEYPLKDLNQSVNSKTPWKKFVRFKDELLGKKIEDLCNLLGRFSSLKMVCDFLLDVIIDDRHQRCEAIFILNGVITGINSSSVDKEIIADIIETYTDDAFLQVPLAVNENVTLAEVQNNSTQVCLLIEGIGNVAALLKEDFKTFMLKTLHILLEKAGSNNSLVRSAGIYSLKIVSRSCQYEDIEDLIIKNIDYFTYHIERKLNKSDGKNNVFIIFSVVLKYSSIEVLPYLAHTIQEVLVQSCDRYKENNIDAYLEVFRIFIKSLKSWLKIDIKEECFKTREEKRREYEEFKVTGANETVDISDDEFEGKTAEEMYEEDRKKRELEEEIDEEPEENLYKKPDPPLEIKLAVAILKRSLHFLPSKDKQRKLLVLEILADGLELIRDWEDELLPIIHLIWSPLVQRFKDYNDPVTINYSFQLLVTMARLSKEFIRMRTVKEVLPHILEFLEGSSKSSYLKDKGSAYRYSQIYKLQIKILENLAMVVINLDVDDTTFSKVSSCVYLYLSNKQPIPLQEAAIKCLKVIAKFDPVLFSKCLQCWNVDKNGEYEKNINTLIELDSISLSLN</sequence>
<dbReference type="Pfam" id="PF24173">
    <property type="entry name" value="TPR_TTI1_N"/>
    <property type="match status" value="1"/>
</dbReference>
<dbReference type="InterPro" id="IPR057566">
    <property type="entry name" value="TPR_TTI1_N"/>
</dbReference>
<organism evidence="3 4">
    <name type="scientific">Phyllotreta striolata</name>
    <name type="common">Striped flea beetle</name>
    <name type="synonym">Crioceris striolata</name>
    <dbReference type="NCBI Taxonomy" id="444603"/>
    <lineage>
        <taxon>Eukaryota</taxon>
        <taxon>Metazoa</taxon>
        <taxon>Ecdysozoa</taxon>
        <taxon>Arthropoda</taxon>
        <taxon>Hexapoda</taxon>
        <taxon>Insecta</taxon>
        <taxon>Pterygota</taxon>
        <taxon>Neoptera</taxon>
        <taxon>Endopterygota</taxon>
        <taxon>Coleoptera</taxon>
        <taxon>Polyphaga</taxon>
        <taxon>Cucujiformia</taxon>
        <taxon>Chrysomeloidea</taxon>
        <taxon>Chrysomelidae</taxon>
        <taxon>Galerucinae</taxon>
        <taxon>Alticini</taxon>
        <taxon>Phyllotreta</taxon>
    </lineage>
</organism>
<dbReference type="InterPro" id="IPR052587">
    <property type="entry name" value="TELO2-interacting_protein_1"/>
</dbReference>
<dbReference type="Proteomes" id="UP001153712">
    <property type="component" value="Chromosome 3"/>
</dbReference>
<dbReference type="InterPro" id="IPR057567">
    <property type="entry name" value="TPR_TTI1_C"/>
</dbReference>
<feature type="domain" description="TTI1 N-terminal TPR" evidence="1">
    <location>
        <begin position="11"/>
        <end position="363"/>
    </location>
</feature>
<feature type="domain" description="TTI1 C-terminal TPR" evidence="2">
    <location>
        <begin position="723"/>
        <end position="995"/>
    </location>
</feature>
<dbReference type="OrthoDB" id="49511at2759"/>
<accession>A0A9N9TT44</accession>
<evidence type="ECO:0000259" key="2">
    <source>
        <dbReference type="Pfam" id="PF24181"/>
    </source>
</evidence>
<dbReference type="EMBL" id="OU900096">
    <property type="protein sequence ID" value="CAG9859979.1"/>
    <property type="molecule type" value="Genomic_DNA"/>
</dbReference>
<dbReference type="InterPro" id="IPR049362">
    <property type="entry name" value="TTI1_rpt"/>
</dbReference>
<dbReference type="GO" id="GO:0005737">
    <property type="term" value="C:cytoplasm"/>
    <property type="evidence" value="ECO:0007669"/>
    <property type="project" value="TreeGrafter"/>
</dbReference>
<dbReference type="PANTHER" id="PTHR18460:SF3">
    <property type="entry name" value="TELO2-INTERACTING PROTEIN 1 HOMOLOG"/>
    <property type="match status" value="1"/>
</dbReference>
<dbReference type="Pfam" id="PF24181">
    <property type="entry name" value="TPR_TTI1_C"/>
    <property type="match status" value="1"/>
</dbReference>
<keyword evidence="4" id="KW-1185">Reference proteome</keyword>
<evidence type="ECO:0008006" key="5">
    <source>
        <dbReference type="Google" id="ProtNLM"/>
    </source>
</evidence>
<evidence type="ECO:0000313" key="4">
    <source>
        <dbReference type="Proteomes" id="UP001153712"/>
    </source>
</evidence>
<protein>
    <recommendedName>
        <fullName evidence="5">TELO2-interacting protein 1</fullName>
    </recommendedName>
</protein>
<dbReference type="Pfam" id="PF24176">
    <property type="entry name" value="TPR_TTI1_2nd"/>
    <property type="match status" value="1"/>
</dbReference>
<proteinExistence type="predicted"/>
<dbReference type="AlphaFoldDB" id="A0A9N9TT44"/>
<dbReference type="Pfam" id="PF21547">
    <property type="entry name" value="TTI1"/>
    <property type="match status" value="1"/>
</dbReference>
<reference evidence="3" key="1">
    <citation type="submission" date="2022-01" db="EMBL/GenBank/DDBJ databases">
        <authorList>
            <person name="King R."/>
        </authorList>
    </citation>
    <scope>NUCLEOTIDE SEQUENCE</scope>
</reference>
<evidence type="ECO:0000313" key="3">
    <source>
        <dbReference type="EMBL" id="CAG9859979.1"/>
    </source>
</evidence>
<dbReference type="PANTHER" id="PTHR18460">
    <property type="entry name" value="TEL2 INTERACTING PROTEIN 1 TTI1 FAMILY MEMBER"/>
    <property type="match status" value="1"/>
</dbReference>
<name>A0A9N9TT44_PHYSR</name>